<keyword evidence="2" id="KW-0479">Metal-binding</keyword>
<dbReference type="GO" id="GO:0052716">
    <property type="term" value="F:hydroquinone:oxygen oxidoreductase activity"/>
    <property type="evidence" value="ECO:0007669"/>
    <property type="project" value="UniProtKB-ARBA"/>
</dbReference>
<proteinExistence type="inferred from homology"/>
<reference evidence="12" key="1">
    <citation type="journal article" date="2017" name="Genome Biol.">
        <title>Comparative genomics reveals high biological diversity and specific adaptations in the industrially and medically important fungal genus Aspergillus.</title>
        <authorList>
            <person name="de Vries R.P."/>
            <person name="Riley R."/>
            <person name="Wiebenga A."/>
            <person name="Aguilar-Osorio G."/>
            <person name="Amillis S."/>
            <person name="Uchima C.A."/>
            <person name="Anderluh G."/>
            <person name="Asadollahi M."/>
            <person name="Askin M."/>
            <person name="Barry K."/>
            <person name="Battaglia E."/>
            <person name="Bayram O."/>
            <person name="Benocci T."/>
            <person name="Braus-Stromeyer S.A."/>
            <person name="Caldana C."/>
            <person name="Canovas D."/>
            <person name="Cerqueira G.C."/>
            <person name="Chen F."/>
            <person name="Chen W."/>
            <person name="Choi C."/>
            <person name="Clum A."/>
            <person name="Dos Santos R.A."/>
            <person name="Damasio A.R."/>
            <person name="Diallinas G."/>
            <person name="Emri T."/>
            <person name="Fekete E."/>
            <person name="Flipphi M."/>
            <person name="Freyberg S."/>
            <person name="Gallo A."/>
            <person name="Gournas C."/>
            <person name="Habgood R."/>
            <person name="Hainaut M."/>
            <person name="Harispe M.L."/>
            <person name="Henrissat B."/>
            <person name="Hilden K.S."/>
            <person name="Hope R."/>
            <person name="Hossain A."/>
            <person name="Karabika E."/>
            <person name="Karaffa L."/>
            <person name="Karanyi Z."/>
            <person name="Krasevec N."/>
            <person name="Kuo A."/>
            <person name="Kusch H."/>
            <person name="LaButti K."/>
            <person name="Lagendijk E.L."/>
            <person name="Lapidus A."/>
            <person name="Levasseur A."/>
            <person name="Lindquist E."/>
            <person name="Lipzen A."/>
            <person name="Logrieco A.F."/>
            <person name="MacCabe A."/>
            <person name="Maekelae M.R."/>
            <person name="Malavazi I."/>
            <person name="Melin P."/>
            <person name="Meyer V."/>
            <person name="Mielnichuk N."/>
            <person name="Miskei M."/>
            <person name="Molnar A.P."/>
            <person name="Mule G."/>
            <person name="Ngan C.Y."/>
            <person name="Orejas M."/>
            <person name="Orosz E."/>
            <person name="Ouedraogo J.P."/>
            <person name="Overkamp K.M."/>
            <person name="Park H.-S."/>
            <person name="Perrone G."/>
            <person name="Piumi F."/>
            <person name="Punt P.J."/>
            <person name="Ram A.F."/>
            <person name="Ramon A."/>
            <person name="Rauscher S."/>
            <person name="Record E."/>
            <person name="Riano-Pachon D.M."/>
            <person name="Robert V."/>
            <person name="Roehrig J."/>
            <person name="Ruller R."/>
            <person name="Salamov A."/>
            <person name="Salih N.S."/>
            <person name="Samson R.A."/>
            <person name="Sandor E."/>
            <person name="Sanguinetti M."/>
            <person name="Schuetze T."/>
            <person name="Sepcic K."/>
            <person name="Shelest E."/>
            <person name="Sherlock G."/>
            <person name="Sophianopoulou V."/>
            <person name="Squina F.M."/>
            <person name="Sun H."/>
            <person name="Susca A."/>
            <person name="Todd R.B."/>
            <person name="Tsang A."/>
            <person name="Unkles S.E."/>
            <person name="van de Wiele N."/>
            <person name="van Rossen-Uffink D."/>
            <person name="Oliveira J.V."/>
            <person name="Vesth T.C."/>
            <person name="Visser J."/>
            <person name="Yu J.-H."/>
            <person name="Zhou M."/>
            <person name="Andersen M.R."/>
            <person name="Archer D.B."/>
            <person name="Baker S.E."/>
            <person name="Benoit I."/>
            <person name="Brakhage A.A."/>
            <person name="Braus G.H."/>
            <person name="Fischer R."/>
            <person name="Frisvad J.C."/>
            <person name="Goldman G.H."/>
            <person name="Houbraken J."/>
            <person name="Oakley B."/>
            <person name="Pocsi I."/>
            <person name="Scazzocchio C."/>
            <person name="Seiboth B."/>
            <person name="vanKuyk P.A."/>
            <person name="Wortman J."/>
            <person name="Dyer P.S."/>
            <person name="Grigoriev I.V."/>
        </authorList>
    </citation>
    <scope>NUCLEOTIDE SEQUENCE [LARGE SCALE GENOMIC DNA]</scope>
    <source>
        <strain evidence="12">ITEM 5010</strain>
    </source>
</reference>
<feature type="signal peptide" evidence="7">
    <location>
        <begin position="1"/>
        <end position="23"/>
    </location>
</feature>
<keyword evidence="5" id="KW-0186">Copper</keyword>
<dbReference type="FunFam" id="2.60.40.420:FF:000061">
    <property type="entry name" value="Laccase TilA"/>
    <property type="match status" value="1"/>
</dbReference>
<dbReference type="InterPro" id="IPR045087">
    <property type="entry name" value="Cu-oxidase_fam"/>
</dbReference>
<dbReference type="CDD" id="cd13898">
    <property type="entry name" value="CuRO_3_Abr2_like"/>
    <property type="match status" value="1"/>
</dbReference>
<dbReference type="PANTHER" id="PTHR11709">
    <property type="entry name" value="MULTI-COPPER OXIDASE"/>
    <property type="match status" value="1"/>
</dbReference>
<dbReference type="CDD" id="cd13876">
    <property type="entry name" value="CuRO_2_Abr2_like"/>
    <property type="match status" value="1"/>
</dbReference>
<keyword evidence="3 7" id="KW-0732">Signal</keyword>
<dbReference type="SUPFAM" id="SSF49503">
    <property type="entry name" value="Cupredoxins"/>
    <property type="match status" value="3"/>
</dbReference>
<dbReference type="EMBL" id="KV907500">
    <property type="protein sequence ID" value="OOF95508.1"/>
    <property type="molecule type" value="Genomic_DNA"/>
</dbReference>
<gene>
    <name evidence="11" type="ORF">ASPCADRAFT_207985</name>
</gene>
<keyword evidence="6" id="KW-0325">Glycoprotein</keyword>
<feature type="domain" description="Plastocyanin-like" evidence="8">
    <location>
        <begin position="183"/>
        <end position="383"/>
    </location>
</feature>
<dbReference type="Pfam" id="PF07731">
    <property type="entry name" value="Cu-oxidase_2"/>
    <property type="match status" value="1"/>
</dbReference>
<comment type="similarity">
    <text evidence="1">Belongs to the multicopper oxidase family.</text>
</comment>
<dbReference type="PROSITE" id="PS00080">
    <property type="entry name" value="MULTICOPPER_OXIDASE2"/>
    <property type="match status" value="1"/>
</dbReference>
<dbReference type="Gene3D" id="2.60.40.420">
    <property type="entry name" value="Cupredoxins - blue copper proteins"/>
    <property type="match status" value="3"/>
</dbReference>
<dbReference type="FunFam" id="2.60.40.420:FF:000036">
    <property type="entry name" value="L-ascorbate oxidase"/>
    <property type="match status" value="1"/>
</dbReference>
<feature type="domain" description="Plastocyanin-like" evidence="9">
    <location>
        <begin position="470"/>
        <end position="585"/>
    </location>
</feature>
<evidence type="ECO:0000256" key="4">
    <source>
        <dbReference type="ARBA" id="ARBA00023002"/>
    </source>
</evidence>
<dbReference type="Pfam" id="PF00394">
    <property type="entry name" value="Cu-oxidase"/>
    <property type="match status" value="1"/>
</dbReference>
<feature type="domain" description="Plastocyanin-like" evidence="10">
    <location>
        <begin position="41"/>
        <end position="154"/>
    </location>
</feature>
<sequence>MHPFRYGLAFLASILCLVSWANGSGLHVRTARNTVRFNLTLTWEDWAPAGVPRKMILMNGQFPGPALQLRQGDDVEFLVINHLPFNTTVHFHGIEQLDTPWSDGVPGLSQRPIAPGDSFLYKWRATDYGSYFYHAHNRGQIDDGLYGAIYIHPDDSLEKPFHLITKNASELHAMQAAEQNTKPVILSDWRFLTSEQLWRAEEETGLDAYCANAILVNGKGAVDCPGQQAQNELASAAQKQILGNLSLTDTGCISPMLVSTEGTFPHNYSAMPPTMFYGCIPGNGGTARLLVDPSIHYVSYDLISTAGVSMITFSIDEHPLYVYAIDGRYIEPTLVDAVTVANGNRYSVFVKLDKPAGDYTIRAVNSGINQVLNATAILSYNNAIRTQQSPSVASIDIHGSPVSSNYTLLNESTIMPFPVEVPSQEVAQTYILRIGHYNASYRWTMGNSSFPLSLEAASPLLFYPSTAKPDLTIKTLNGTWVDVIFHVDGPIQPPHPVHKHSNKFFVIGQGSGAWNYSSVAEAMQYIPESFNLKTPQIRDTFITPAVSTENTWLALRYQVVNPGAWLIHCHIQVHLSGGMALAILDGVDEWPEIPEEYQLNQFS</sequence>
<keyword evidence="12" id="KW-1185">Reference proteome</keyword>
<accession>A0A1R3RLZ2</accession>
<dbReference type="VEuPathDB" id="FungiDB:ASPCADRAFT_207985"/>
<dbReference type="OrthoDB" id="2121828at2759"/>
<evidence type="ECO:0000259" key="8">
    <source>
        <dbReference type="Pfam" id="PF00394"/>
    </source>
</evidence>
<dbReference type="CDD" id="cd13850">
    <property type="entry name" value="CuRO_1_Abr2_like"/>
    <property type="match status" value="1"/>
</dbReference>
<dbReference type="AlphaFoldDB" id="A0A1R3RLZ2"/>
<evidence type="ECO:0000256" key="7">
    <source>
        <dbReference type="SAM" id="SignalP"/>
    </source>
</evidence>
<dbReference type="InterPro" id="IPR001117">
    <property type="entry name" value="Cu-oxidase_2nd"/>
</dbReference>
<dbReference type="OMA" id="YGAIYIH"/>
<evidence type="ECO:0000259" key="10">
    <source>
        <dbReference type="Pfam" id="PF07732"/>
    </source>
</evidence>
<evidence type="ECO:0000256" key="1">
    <source>
        <dbReference type="ARBA" id="ARBA00010609"/>
    </source>
</evidence>
<dbReference type="InterPro" id="IPR008972">
    <property type="entry name" value="Cupredoxin"/>
</dbReference>
<dbReference type="PANTHER" id="PTHR11709:SF488">
    <property type="entry name" value="LACCASE-RELATED"/>
    <property type="match status" value="1"/>
</dbReference>
<dbReference type="Proteomes" id="UP000188318">
    <property type="component" value="Unassembled WGS sequence"/>
</dbReference>
<dbReference type="GO" id="GO:0042440">
    <property type="term" value="P:pigment metabolic process"/>
    <property type="evidence" value="ECO:0007669"/>
    <property type="project" value="UniProtKB-ARBA"/>
</dbReference>
<evidence type="ECO:0000256" key="3">
    <source>
        <dbReference type="ARBA" id="ARBA00022729"/>
    </source>
</evidence>
<dbReference type="STRING" id="602072.A0A1R3RLZ2"/>
<keyword evidence="4" id="KW-0560">Oxidoreductase</keyword>
<feature type="chain" id="PRO_5012481220" evidence="7">
    <location>
        <begin position="24"/>
        <end position="603"/>
    </location>
</feature>
<name>A0A1R3RLZ2_ASPC5</name>
<dbReference type="InterPro" id="IPR033138">
    <property type="entry name" value="Cu_oxidase_CS"/>
</dbReference>
<organism evidence="11 12">
    <name type="scientific">Aspergillus carbonarius (strain ITEM 5010)</name>
    <dbReference type="NCBI Taxonomy" id="602072"/>
    <lineage>
        <taxon>Eukaryota</taxon>
        <taxon>Fungi</taxon>
        <taxon>Dikarya</taxon>
        <taxon>Ascomycota</taxon>
        <taxon>Pezizomycotina</taxon>
        <taxon>Eurotiomycetes</taxon>
        <taxon>Eurotiomycetidae</taxon>
        <taxon>Eurotiales</taxon>
        <taxon>Aspergillaceae</taxon>
        <taxon>Aspergillus</taxon>
        <taxon>Aspergillus subgen. Circumdati</taxon>
    </lineage>
</organism>
<dbReference type="InterPro" id="IPR011706">
    <property type="entry name" value="Cu-oxidase_C"/>
</dbReference>
<dbReference type="GO" id="GO:0005507">
    <property type="term" value="F:copper ion binding"/>
    <property type="evidence" value="ECO:0007669"/>
    <property type="project" value="InterPro"/>
</dbReference>
<evidence type="ECO:0000256" key="2">
    <source>
        <dbReference type="ARBA" id="ARBA00022723"/>
    </source>
</evidence>
<dbReference type="PROSITE" id="PS00079">
    <property type="entry name" value="MULTICOPPER_OXIDASE1"/>
    <property type="match status" value="1"/>
</dbReference>
<protein>
    <submittedName>
        <fullName evidence="11">Multicopper oxidase</fullName>
    </submittedName>
</protein>
<dbReference type="InterPro" id="IPR011707">
    <property type="entry name" value="Cu-oxidase-like_N"/>
</dbReference>
<evidence type="ECO:0000313" key="12">
    <source>
        <dbReference type="Proteomes" id="UP000188318"/>
    </source>
</evidence>
<evidence type="ECO:0000256" key="5">
    <source>
        <dbReference type="ARBA" id="ARBA00023008"/>
    </source>
</evidence>
<evidence type="ECO:0000259" key="9">
    <source>
        <dbReference type="Pfam" id="PF07731"/>
    </source>
</evidence>
<dbReference type="InterPro" id="IPR002355">
    <property type="entry name" value="Cu_oxidase_Cu_BS"/>
</dbReference>
<dbReference type="Pfam" id="PF07732">
    <property type="entry name" value="Cu-oxidase_3"/>
    <property type="match status" value="1"/>
</dbReference>
<evidence type="ECO:0000256" key="6">
    <source>
        <dbReference type="ARBA" id="ARBA00023180"/>
    </source>
</evidence>
<evidence type="ECO:0000313" key="11">
    <source>
        <dbReference type="EMBL" id="OOF95508.1"/>
    </source>
</evidence>